<sequence length="78" mass="9041">MEMNLQSKESEIPCLVTVEPENGIFAIRTFDTSGRSFSNGHELLAWVKRNWEPIQFENPQQYTDLLHAVKLELGDVYE</sequence>
<comment type="caution">
    <text evidence="1">The sequence shown here is derived from an EMBL/GenBank/DDBJ whole genome shotgun (WGS) entry which is preliminary data.</text>
</comment>
<dbReference type="STRING" id="1236973.JCM9157_3706"/>
<gene>
    <name evidence="1" type="ORF">JCM9157_3706</name>
</gene>
<dbReference type="OrthoDB" id="2691866at2"/>
<dbReference type="eggNOG" id="ENOG5033158">
    <property type="taxonomic scope" value="Bacteria"/>
</dbReference>
<evidence type="ECO:0000313" key="1">
    <source>
        <dbReference type="EMBL" id="GAE36513.1"/>
    </source>
</evidence>
<dbReference type="AlphaFoldDB" id="W4QXZ3"/>
<protein>
    <recommendedName>
        <fullName evidence="3">Threonine dehydratase</fullName>
    </recommendedName>
</protein>
<evidence type="ECO:0008006" key="3">
    <source>
        <dbReference type="Google" id="ProtNLM"/>
    </source>
</evidence>
<dbReference type="EMBL" id="BAUV01000036">
    <property type="protein sequence ID" value="GAE36513.1"/>
    <property type="molecule type" value="Genomic_DNA"/>
</dbReference>
<dbReference type="Proteomes" id="UP000018896">
    <property type="component" value="Unassembled WGS sequence"/>
</dbReference>
<accession>W4QXZ3</accession>
<name>W4QXZ3_HALA3</name>
<keyword evidence="2" id="KW-1185">Reference proteome</keyword>
<proteinExistence type="predicted"/>
<reference evidence="1 2" key="1">
    <citation type="journal article" date="2014" name="Genome Announc.">
        <title>Draft Genome Sequences of Three Alkaliphilic Bacillus Strains, Bacillus wakoensis JCM 9140T, Bacillus akibai JCM 9157T, and Bacillus hemicellulosilyticus JCM 9152T.</title>
        <authorList>
            <person name="Yuki M."/>
            <person name="Oshima K."/>
            <person name="Suda W."/>
            <person name="Oshida Y."/>
            <person name="Kitamura K."/>
            <person name="Iida T."/>
            <person name="Hattori M."/>
            <person name="Ohkuma M."/>
        </authorList>
    </citation>
    <scope>NUCLEOTIDE SEQUENCE [LARGE SCALE GENOMIC DNA]</scope>
    <source>
        <strain evidence="1 2">JCM 9157</strain>
    </source>
</reference>
<dbReference type="RefSeq" id="WP_035666548.1">
    <property type="nucleotide sequence ID" value="NZ_BAUV01000036.1"/>
</dbReference>
<organism evidence="1 2">
    <name type="scientific">Halalkalibacter akibai (strain ATCC 43226 / DSM 21942 / CIP 109018 / JCM 9157 / 1139)</name>
    <name type="common">Bacillus akibai</name>
    <dbReference type="NCBI Taxonomy" id="1236973"/>
    <lineage>
        <taxon>Bacteria</taxon>
        <taxon>Bacillati</taxon>
        <taxon>Bacillota</taxon>
        <taxon>Bacilli</taxon>
        <taxon>Bacillales</taxon>
        <taxon>Bacillaceae</taxon>
        <taxon>Halalkalibacter</taxon>
    </lineage>
</organism>
<evidence type="ECO:0000313" key="2">
    <source>
        <dbReference type="Proteomes" id="UP000018896"/>
    </source>
</evidence>